<keyword evidence="1" id="KW-0723">Serine/threonine-protein kinase</keyword>
<dbReference type="PANTHER" id="PTHR43289">
    <property type="entry name" value="MITOGEN-ACTIVATED PROTEIN KINASE KINASE KINASE 20-RELATED"/>
    <property type="match status" value="1"/>
</dbReference>
<evidence type="ECO:0000256" key="4">
    <source>
        <dbReference type="ARBA" id="ARBA00022777"/>
    </source>
</evidence>
<evidence type="ECO:0000256" key="3">
    <source>
        <dbReference type="ARBA" id="ARBA00022741"/>
    </source>
</evidence>
<feature type="domain" description="PASTA" evidence="7">
    <location>
        <begin position="365"/>
        <end position="431"/>
    </location>
</feature>
<evidence type="ECO:0000256" key="2">
    <source>
        <dbReference type="ARBA" id="ARBA00022679"/>
    </source>
</evidence>
<dbReference type="PANTHER" id="PTHR43289:SF34">
    <property type="entry name" value="SERINE_THREONINE-PROTEIN KINASE YBDM-RELATED"/>
    <property type="match status" value="1"/>
</dbReference>
<gene>
    <name evidence="8" type="ORF">UFOPK2370_00530</name>
</gene>
<sequence length="628" mass="66750">MADLVGRLIRGRYQIEKLVARGGMATVYLAEDNRLDRKVAIKVIHPHLSNDQNFREKFVREAKIAAKLSHPNLVNVFDQAEDGDVVFLAMEYVSGITLRDALDKFGALSAERALDVFEPIVAALAAAHSAGVLHRDLKPENVLLSDDGKVKLSDFGLARPISAQTQTGGVVGTVAYLSPELVSRGVADARSDVYAAGIMLFELLTGQQPFRGEQAVQVAMQHANSEVPPPSTLNSSIPELLDEIVLWATAKQPQNRPSDAMELHKILVRAKADLKNPKKSSELTEKLRETSILRIDSVEQNLLDQTQLLQDALADDTNQTIALNLEPAEHARGGVFHSHRTIKVLVASALAILLGLGAGWWFSSGPGGFDVMPDLTNRSQVEAERLAQSLGATVVVVTESSKTVSSGLVISSEPNSGALYWGGPITIRVSSGPKMVNVANLESKTLVEATAIILQSGFVLGEVSSWFNAAPIGTVYAHSGGGSTKVPEGSAIDLEISLGSIPVVANLDQETAVNLVQVAGLKVKTIITEFSETVAKGQAIALIPITEPLGKGGEVNLVVSKGSDIVTMPRVVGETIRASKTLLESLGLVVVVDTNQLSSNWGIAKVKKVSVAPGAQLRVGDSVKISSN</sequence>
<keyword evidence="2" id="KW-0808">Transferase</keyword>
<dbReference type="InterPro" id="IPR005543">
    <property type="entry name" value="PASTA_dom"/>
</dbReference>
<evidence type="ECO:0000256" key="5">
    <source>
        <dbReference type="ARBA" id="ARBA00022840"/>
    </source>
</evidence>
<reference evidence="8" key="1">
    <citation type="submission" date="2020-05" db="EMBL/GenBank/DDBJ databases">
        <authorList>
            <person name="Chiriac C."/>
            <person name="Salcher M."/>
            <person name="Ghai R."/>
            <person name="Kavagutti S V."/>
        </authorList>
    </citation>
    <scope>NUCLEOTIDE SEQUENCE</scope>
</reference>
<dbReference type="Pfam" id="PF03793">
    <property type="entry name" value="PASTA"/>
    <property type="match status" value="3"/>
</dbReference>
<dbReference type="SUPFAM" id="SSF56112">
    <property type="entry name" value="Protein kinase-like (PK-like)"/>
    <property type="match status" value="1"/>
</dbReference>
<dbReference type="CDD" id="cd14014">
    <property type="entry name" value="STKc_PknB_like"/>
    <property type="match status" value="1"/>
</dbReference>
<dbReference type="NCBIfam" id="NF033483">
    <property type="entry name" value="PknB_PASTA_kin"/>
    <property type="match status" value="1"/>
</dbReference>
<dbReference type="GO" id="GO:0005524">
    <property type="term" value="F:ATP binding"/>
    <property type="evidence" value="ECO:0007669"/>
    <property type="project" value="UniProtKB-KW"/>
</dbReference>
<dbReference type="InterPro" id="IPR011009">
    <property type="entry name" value="Kinase-like_dom_sf"/>
</dbReference>
<dbReference type="CDD" id="cd06577">
    <property type="entry name" value="PASTA_pknB"/>
    <property type="match status" value="4"/>
</dbReference>
<proteinExistence type="predicted"/>
<dbReference type="InterPro" id="IPR008271">
    <property type="entry name" value="Ser/Thr_kinase_AS"/>
</dbReference>
<dbReference type="GO" id="GO:0004674">
    <property type="term" value="F:protein serine/threonine kinase activity"/>
    <property type="evidence" value="ECO:0007669"/>
    <property type="project" value="UniProtKB-KW"/>
</dbReference>
<keyword evidence="4" id="KW-0418">Kinase</keyword>
<dbReference type="Pfam" id="PF00069">
    <property type="entry name" value="Pkinase"/>
    <property type="match status" value="1"/>
</dbReference>
<dbReference type="EMBL" id="CAEZXK010000009">
    <property type="protein sequence ID" value="CAB4684287.1"/>
    <property type="molecule type" value="Genomic_DNA"/>
</dbReference>
<dbReference type="FunFam" id="3.30.200.20:FF:000035">
    <property type="entry name" value="Serine/threonine protein kinase Stk1"/>
    <property type="match status" value="1"/>
</dbReference>
<evidence type="ECO:0000313" key="8">
    <source>
        <dbReference type="EMBL" id="CAB4684287.1"/>
    </source>
</evidence>
<dbReference type="Gene3D" id="3.30.10.20">
    <property type="match status" value="4"/>
</dbReference>
<dbReference type="AlphaFoldDB" id="A0A6J6NDM1"/>
<organism evidence="8">
    <name type="scientific">freshwater metagenome</name>
    <dbReference type="NCBI Taxonomy" id="449393"/>
    <lineage>
        <taxon>unclassified sequences</taxon>
        <taxon>metagenomes</taxon>
        <taxon>ecological metagenomes</taxon>
    </lineage>
</organism>
<dbReference type="PROSITE" id="PS00108">
    <property type="entry name" value="PROTEIN_KINASE_ST"/>
    <property type="match status" value="1"/>
</dbReference>
<evidence type="ECO:0000259" key="7">
    <source>
        <dbReference type="PROSITE" id="PS51178"/>
    </source>
</evidence>
<dbReference type="Gene3D" id="1.10.510.10">
    <property type="entry name" value="Transferase(Phosphotransferase) domain 1"/>
    <property type="match status" value="1"/>
</dbReference>
<dbReference type="SMART" id="SM00740">
    <property type="entry name" value="PASTA"/>
    <property type="match status" value="4"/>
</dbReference>
<dbReference type="InterPro" id="IPR000719">
    <property type="entry name" value="Prot_kinase_dom"/>
</dbReference>
<evidence type="ECO:0000256" key="1">
    <source>
        <dbReference type="ARBA" id="ARBA00022527"/>
    </source>
</evidence>
<protein>
    <submittedName>
        <fullName evidence="8">Unannotated protein</fullName>
    </submittedName>
</protein>
<dbReference type="PROSITE" id="PS50011">
    <property type="entry name" value="PROTEIN_KINASE_DOM"/>
    <property type="match status" value="1"/>
</dbReference>
<dbReference type="Gene3D" id="3.30.200.20">
    <property type="entry name" value="Phosphorylase Kinase, domain 1"/>
    <property type="match status" value="1"/>
</dbReference>
<dbReference type="FunFam" id="1.10.510.10:FF:000021">
    <property type="entry name" value="Serine/threonine protein kinase"/>
    <property type="match status" value="1"/>
</dbReference>
<evidence type="ECO:0000259" key="6">
    <source>
        <dbReference type="PROSITE" id="PS50011"/>
    </source>
</evidence>
<name>A0A6J6NDM1_9ZZZZ</name>
<dbReference type="PROSITE" id="PS51178">
    <property type="entry name" value="PASTA"/>
    <property type="match status" value="2"/>
</dbReference>
<feature type="domain" description="PASTA" evidence="7">
    <location>
        <begin position="562"/>
        <end position="628"/>
    </location>
</feature>
<keyword evidence="5" id="KW-0067">ATP-binding</keyword>
<accession>A0A6J6NDM1</accession>
<feature type="domain" description="Protein kinase" evidence="6">
    <location>
        <begin position="13"/>
        <end position="267"/>
    </location>
</feature>
<dbReference type="SMART" id="SM00220">
    <property type="entry name" value="S_TKc"/>
    <property type="match status" value="1"/>
</dbReference>
<keyword evidence="3" id="KW-0547">Nucleotide-binding</keyword>